<dbReference type="Gene3D" id="3.30.70.270">
    <property type="match status" value="1"/>
</dbReference>
<dbReference type="InterPro" id="IPR029016">
    <property type="entry name" value="GAF-like_dom_sf"/>
</dbReference>
<dbReference type="RefSeq" id="WP_048691590.1">
    <property type="nucleotide sequence ID" value="NZ_KQ130487.1"/>
</dbReference>
<protein>
    <recommendedName>
        <fullName evidence="5">Diguanylate cyclase</fullName>
    </recommendedName>
</protein>
<comment type="caution">
    <text evidence="3">The sequence shown here is derived from an EMBL/GenBank/DDBJ whole genome shotgun (WGS) entry which is preliminary data.</text>
</comment>
<dbReference type="SUPFAM" id="SSF55781">
    <property type="entry name" value="GAF domain-like"/>
    <property type="match status" value="2"/>
</dbReference>
<dbReference type="PANTHER" id="PTHR44757">
    <property type="entry name" value="DIGUANYLATE CYCLASE DGCP"/>
    <property type="match status" value="1"/>
</dbReference>
<dbReference type="InterPro" id="IPR035919">
    <property type="entry name" value="EAL_sf"/>
</dbReference>
<dbReference type="SUPFAM" id="SSF55073">
    <property type="entry name" value="Nucleotide cyclase"/>
    <property type="match status" value="1"/>
</dbReference>
<evidence type="ECO:0000313" key="4">
    <source>
        <dbReference type="Proteomes" id="UP000037600"/>
    </source>
</evidence>
<dbReference type="SMART" id="SM00267">
    <property type="entry name" value="GGDEF"/>
    <property type="match status" value="1"/>
</dbReference>
<dbReference type="Pfam" id="PF00990">
    <property type="entry name" value="GGDEF"/>
    <property type="match status" value="1"/>
</dbReference>
<keyword evidence="4" id="KW-1185">Reference proteome</keyword>
<dbReference type="OrthoDB" id="9814202at2"/>
<dbReference type="CDD" id="cd01949">
    <property type="entry name" value="GGDEF"/>
    <property type="match status" value="1"/>
</dbReference>
<proteinExistence type="predicted"/>
<evidence type="ECO:0000259" key="1">
    <source>
        <dbReference type="PROSITE" id="PS50883"/>
    </source>
</evidence>
<dbReference type="Gene3D" id="3.20.20.450">
    <property type="entry name" value="EAL domain"/>
    <property type="match status" value="1"/>
</dbReference>
<dbReference type="SUPFAM" id="SSF141868">
    <property type="entry name" value="EAL domain-like"/>
    <property type="match status" value="1"/>
</dbReference>
<evidence type="ECO:0000259" key="2">
    <source>
        <dbReference type="PROSITE" id="PS50887"/>
    </source>
</evidence>
<dbReference type="EMBL" id="LAZL01000010">
    <property type="protein sequence ID" value="KMT65709.1"/>
    <property type="molecule type" value="Genomic_DNA"/>
</dbReference>
<dbReference type="STRING" id="1513271.XM47_08450"/>
<feature type="domain" description="EAL" evidence="1">
    <location>
        <begin position="610"/>
        <end position="862"/>
    </location>
</feature>
<dbReference type="SMART" id="SM00052">
    <property type="entry name" value="EAL"/>
    <property type="match status" value="1"/>
</dbReference>
<name>A0A0J8GWP1_9ALTE</name>
<organism evidence="3 4">
    <name type="scientific">Catenovulum maritimum</name>
    <dbReference type="NCBI Taxonomy" id="1513271"/>
    <lineage>
        <taxon>Bacteria</taxon>
        <taxon>Pseudomonadati</taxon>
        <taxon>Pseudomonadota</taxon>
        <taxon>Gammaproteobacteria</taxon>
        <taxon>Alteromonadales</taxon>
        <taxon>Alteromonadaceae</taxon>
        <taxon>Catenovulum</taxon>
    </lineage>
</organism>
<dbReference type="Pfam" id="PF00563">
    <property type="entry name" value="EAL"/>
    <property type="match status" value="1"/>
</dbReference>
<dbReference type="PANTHER" id="PTHR44757:SF2">
    <property type="entry name" value="BIOFILM ARCHITECTURE MAINTENANCE PROTEIN MBAA"/>
    <property type="match status" value="1"/>
</dbReference>
<sequence>MSSHKKLSTIGLDKKKQLKKLLRLRKQAEHVQKTLLSIAELSSADIDIDTFYHKIHLIISELMLAPNLYLVIRDPITQKLEIPYYSDLSKPNQKLNLPNGVIEFGLTGYVLRNKAPLLCDQAKFNQLVEEGEVIEIGSRAHSWIGVPLTRNGLVVGALVVQSYQTDLEFSAQDLAILQFVSQHIIHAIDRVEQKQLLESEIKSRTLALHKANVGLKSEILQKENFQQAQKLLLDLTERHDFSLPFDSLLTEFSLVLSQLIKVDAQYVTIFNRQSAVWEVFNSDPPVDLTGHVAAYRSVHDYLLIDPCTLLLEGTDCKKLAELKVLHLSDSQINHIQDYSWLAAPINIDGNRVALLAMLRNTQTSHFDSHHIELLEYVSNHFSVIIDKWHAQQTLHRSNQELEKLVLQRTEALNLVNSDLHQQIEARKKVQAQLYHDANHDSLTGLPNRQLFNRKLMHTVGRSKQDPDFLFSVLFIDLDRFKLINDTFGHLTGDKFLVEVSQRISDCLHHKDILARLGGDEFVILLQGKSSIHDPETVAQNIIDALNVSFFIDEHEIYAGCSIGITGSEYKYQRPADVLRDADAAMYQAKNLGRGRYIVFDESLHQALIAQLELETDLRRALKENQFEFEFEPIINVSSDEIVAIEALVRWPHPVKGKLKPKDFLQLAYDTGLIFDIDLLALEQACNYLENAKNQANKYLVSVNISGKVLLDGQKFNQLLIYLNQSKVNLHHLILEFSELSLTEVDKVITAFAQLSELGVRIAIDDFGAAAGAMSLLFNADIDFVKLDQSLIKSITTSVQKQRYAEHIVQIGQQVGYITIAEGIENEQMLANANQIGCLFAQGKHIQNTEGLNLQLENHFNKSRKLAI</sequence>
<dbReference type="PROSITE" id="PS50887">
    <property type="entry name" value="GGDEF"/>
    <property type="match status" value="1"/>
</dbReference>
<dbReference type="InterPro" id="IPR001633">
    <property type="entry name" value="EAL_dom"/>
</dbReference>
<dbReference type="Pfam" id="PF13185">
    <property type="entry name" value="GAF_2"/>
    <property type="match status" value="1"/>
</dbReference>
<dbReference type="Gene3D" id="3.30.450.40">
    <property type="match status" value="2"/>
</dbReference>
<dbReference type="SMART" id="SM00065">
    <property type="entry name" value="GAF"/>
    <property type="match status" value="2"/>
</dbReference>
<reference evidence="3 4" key="1">
    <citation type="submission" date="2015-04" db="EMBL/GenBank/DDBJ databases">
        <title>Draft Genome Sequence of the Novel Agar-Digesting Marine Bacterium Q1.</title>
        <authorList>
            <person name="Li Y."/>
            <person name="Li D."/>
            <person name="Chen G."/>
            <person name="Du Z."/>
        </authorList>
    </citation>
    <scope>NUCLEOTIDE SEQUENCE [LARGE SCALE GENOMIC DNA]</scope>
    <source>
        <strain evidence="3 4">Q1</strain>
    </source>
</reference>
<gene>
    <name evidence="3" type="ORF">XM47_08450</name>
</gene>
<dbReference type="NCBIfam" id="TIGR00254">
    <property type="entry name" value="GGDEF"/>
    <property type="match status" value="1"/>
</dbReference>
<dbReference type="PROSITE" id="PS50883">
    <property type="entry name" value="EAL"/>
    <property type="match status" value="1"/>
</dbReference>
<dbReference type="Proteomes" id="UP000037600">
    <property type="component" value="Unassembled WGS sequence"/>
</dbReference>
<dbReference type="PATRIC" id="fig|1513271.3.peg.1722"/>
<dbReference type="InterPro" id="IPR052155">
    <property type="entry name" value="Biofilm_reg_signaling"/>
</dbReference>
<dbReference type="InterPro" id="IPR029787">
    <property type="entry name" value="Nucleotide_cyclase"/>
</dbReference>
<evidence type="ECO:0008006" key="5">
    <source>
        <dbReference type="Google" id="ProtNLM"/>
    </source>
</evidence>
<dbReference type="CDD" id="cd01948">
    <property type="entry name" value="EAL"/>
    <property type="match status" value="1"/>
</dbReference>
<dbReference type="InterPro" id="IPR000160">
    <property type="entry name" value="GGDEF_dom"/>
</dbReference>
<accession>A0A0J8GWP1</accession>
<evidence type="ECO:0000313" key="3">
    <source>
        <dbReference type="EMBL" id="KMT65709.1"/>
    </source>
</evidence>
<dbReference type="InterPro" id="IPR003018">
    <property type="entry name" value="GAF"/>
</dbReference>
<dbReference type="InterPro" id="IPR043128">
    <property type="entry name" value="Rev_trsase/Diguanyl_cyclase"/>
</dbReference>
<feature type="domain" description="GGDEF" evidence="2">
    <location>
        <begin position="468"/>
        <end position="601"/>
    </location>
</feature>
<dbReference type="AlphaFoldDB" id="A0A0J8GWP1"/>